<sequence>MKIAIVQTADIGLLNDLFLFKNKVYTKDIFRNKGE</sequence>
<dbReference type="AlphaFoldDB" id="A0A644VHD1"/>
<reference evidence="1" key="1">
    <citation type="submission" date="2019-08" db="EMBL/GenBank/DDBJ databases">
        <authorList>
            <person name="Kucharzyk K."/>
            <person name="Murdoch R.W."/>
            <person name="Higgins S."/>
            <person name="Loffler F."/>
        </authorList>
    </citation>
    <scope>NUCLEOTIDE SEQUENCE</scope>
</reference>
<accession>A0A644VHD1</accession>
<organism evidence="1">
    <name type="scientific">bioreactor metagenome</name>
    <dbReference type="NCBI Taxonomy" id="1076179"/>
    <lineage>
        <taxon>unclassified sequences</taxon>
        <taxon>metagenomes</taxon>
        <taxon>ecological metagenomes</taxon>
    </lineage>
</organism>
<protein>
    <submittedName>
        <fullName evidence="1">Uncharacterized protein</fullName>
    </submittedName>
</protein>
<evidence type="ECO:0000313" key="1">
    <source>
        <dbReference type="EMBL" id="MPL90799.1"/>
    </source>
</evidence>
<name>A0A644VHD1_9ZZZZ</name>
<dbReference type="EMBL" id="VSSQ01000313">
    <property type="protein sequence ID" value="MPL90799.1"/>
    <property type="molecule type" value="Genomic_DNA"/>
</dbReference>
<gene>
    <name evidence="1" type="ORF">SDC9_36855</name>
</gene>
<comment type="caution">
    <text evidence="1">The sequence shown here is derived from an EMBL/GenBank/DDBJ whole genome shotgun (WGS) entry which is preliminary data.</text>
</comment>
<proteinExistence type="predicted"/>